<keyword evidence="5" id="KW-0150">Chloroplast</keyword>
<dbReference type="AlphaFoldDB" id="A0A8E6NXZ2"/>
<proteinExistence type="inferred from homology"/>
<evidence type="ECO:0000256" key="2">
    <source>
        <dbReference type="ARBA" id="ARBA00009664"/>
    </source>
</evidence>
<keyword evidence="4 5" id="KW-0934">Plastid</keyword>
<evidence type="ECO:0000256" key="1">
    <source>
        <dbReference type="ARBA" id="ARBA00004474"/>
    </source>
</evidence>
<dbReference type="GO" id="GO:0009536">
    <property type="term" value="C:plastid"/>
    <property type="evidence" value="ECO:0007669"/>
    <property type="project" value="UniProtKB-SubCell"/>
</dbReference>
<dbReference type="PANTHER" id="PTHR36895:SF1">
    <property type="entry name" value="YCF23 PROTEIN"/>
    <property type="match status" value="1"/>
</dbReference>
<evidence type="ECO:0000313" key="5">
    <source>
        <dbReference type="EMBL" id="QVQ56702.1"/>
    </source>
</evidence>
<geneLocation type="chloroplast" evidence="5"/>
<evidence type="ECO:0000256" key="3">
    <source>
        <dbReference type="ARBA" id="ARBA00021523"/>
    </source>
</evidence>
<reference evidence="5" key="1">
    <citation type="submission" date="2021-03" db="EMBL/GenBank/DDBJ databases">
        <title>Transfer of the hemiparasitic marine red alga Erythrocystis saccata (Rhodomelaceae, Rhodophyta) to the tribe Streblocladieae inferred from organellar genome analysis.</title>
        <authorList>
            <person name="Hughey J.R."/>
        </authorList>
    </citation>
    <scope>NUCLEOTIDE SEQUENCE</scope>
</reference>
<dbReference type="Pfam" id="PF04481">
    <property type="entry name" value="DUF561"/>
    <property type="match status" value="1"/>
</dbReference>
<comment type="subcellular location">
    <subcellularLocation>
        <location evidence="1">Plastid</location>
    </subcellularLocation>
</comment>
<accession>A0A8E6NXZ2</accession>
<dbReference type="PANTHER" id="PTHR36895">
    <property type="match status" value="1"/>
</dbReference>
<comment type="similarity">
    <text evidence="2">Belongs to the ycf23 family.</text>
</comment>
<gene>
    <name evidence="5" type="primary">ycf23</name>
</gene>
<sequence length="261" mass="28506">MTLYNTELNNAFQSKRILKIITGINNTNLNNIIKIAKAANLSQATYLDVVANVNLVKILKSFSKLPICVSSINPIDLYNCVLAGADLVEVGNYDFFYNKGIYLTAAEVLNLTLEVKSLIQNIDICVTIPYHISLFEQISLSKELELIGITLIQTEGISRFYTPDLMISTVSTLNSVDTSVPSLLSTYFLSQSVNIPIIASSGFNNITAPMAYQYGASGIGIGASIQSHSSITSISKYINQTYQLMNSTCKLKANSCESNII</sequence>
<name>A0A8E6NXZ2_9FLOR</name>
<evidence type="ECO:0000256" key="4">
    <source>
        <dbReference type="ARBA" id="ARBA00022640"/>
    </source>
</evidence>
<dbReference type="EMBL" id="MW810349">
    <property type="protein sequence ID" value="QVQ56702.1"/>
    <property type="molecule type" value="Genomic_DNA"/>
</dbReference>
<dbReference type="InterPro" id="IPR007570">
    <property type="entry name" value="Uncharacterised_Ycf23"/>
</dbReference>
<organism evidence="5">
    <name type="scientific">Erythrocystis saccata</name>
    <dbReference type="NCBI Taxonomy" id="2822695"/>
    <lineage>
        <taxon>Eukaryota</taxon>
        <taxon>Rhodophyta</taxon>
        <taxon>Florideophyceae</taxon>
        <taxon>Rhodymeniophycidae</taxon>
        <taxon>Ceramiales</taxon>
        <taxon>Rhodomelaceae</taxon>
        <taxon>Erythrocystis</taxon>
    </lineage>
</organism>
<protein>
    <recommendedName>
        <fullName evidence="3">Uncharacterized protein ycf23</fullName>
    </recommendedName>
</protein>